<dbReference type="Proteomes" id="UP000273145">
    <property type="component" value="Chromosome"/>
</dbReference>
<keyword evidence="2" id="KW-1185">Reference proteome</keyword>
<dbReference type="EMBL" id="CP034248">
    <property type="protein sequence ID" value="AZK47947.1"/>
    <property type="molecule type" value="Genomic_DNA"/>
</dbReference>
<evidence type="ECO:0000313" key="1">
    <source>
        <dbReference type="EMBL" id="AZK47947.1"/>
    </source>
</evidence>
<protein>
    <submittedName>
        <fullName evidence="1">Uncharacterized protein</fullName>
    </submittedName>
</protein>
<dbReference type="KEGG" id="plen:EIM92_18720"/>
<dbReference type="OrthoDB" id="2475185at2"/>
<gene>
    <name evidence="1" type="ORF">EIM92_18720</name>
</gene>
<accession>A0A3Q8SDC3</accession>
<evidence type="ECO:0000313" key="2">
    <source>
        <dbReference type="Proteomes" id="UP000273145"/>
    </source>
</evidence>
<organism evidence="1 2">
    <name type="scientific">Paenibacillus lentus</name>
    <dbReference type="NCBI Taxonomy" id="1338368"/>
    <lineage>
        <taxon>Bacteria</taxon>
        <taxon>Bacillati</taxon>
        <taxon>Bacillota</taxon>
        <taxon>Bacilli</taxon>
        <taxon>Bacillales</taxon>
        <taxon>Paenibacillaceae</taxon>
        <taxon>Paenibacillus</taxon>
    </lineage>
</organism>
<sequence>MIDLRMLRISFKISLSLMLSLIFLIAPLPHLTVGQAHIQSDHGASVDLLATATHAPAPKDAIQFANQLIHKLSGDKPFTNWKGADHEFQPLGPGLHAWLVTLYQNNTPVGYLIIGAHPSGGYALIEYGAGSEPLFDTAALKRALAAEHSASDRLALQSLEIQQLYAGPLLAEWRIINRADKSIGMHAANDALALQYRDARNADPLPDNESIWQKMRSVPIKLSALIITSGQPQAAPDPPTITAESFDPNDNLLWLTNDKLKLTPSSFAKELRQHKSLIFAARGEGRNYTLPLPVYGYQSWTQVDDTRAECLYILTGSAKSPRFIAFDEIAKAGQFYSSTTP</sequence>
<proteinExistence type="predicted"/>
<name>A0A3Q8SDC3_9BACL</name>
<dbReference type="AlphaFoldDB" id="A0A3Q8SDC3"/>
<reference evidence="1 2" key="1">
    <citation type="submission" date="2018-11" db="EMBL/GenBank/DDBJ databases">
        <title>Genome sequencing of Paenibacillus lentus DSM25539(T).</title>
        <authorList>
            <person name="Kook J.-K."/>
            <person name="Park S.-N."/>
            <person name="Lim Y.K."/>
        </authorList>
    </citation>
    <scope>NUCLEOTIDE SEQUENCE [LARGE SCALE GENOMIC DNA]</scope>
    <source>
        <strain evidence="1 2">DSM 25539</strain>
    </source>
</reference>